<keyword evidence="2" id="KW-1185">Reference proteome</keyword>
<gene>
    <name evidence="1" type="ORF">Cni_G11269</name>
</gene>
<name>A0AAQ3QBJ7_9LILI</name>
<proteinExistence type="predicted"/>
<organism evidence="1 2">
    <name type="scientific">Canna indica</name>
    <name type="common">Indian-shot</name>
    <dbReference type="NCBI Taxonomy" id="4628"/>
    <lineage>
        <taxon>Eukaryota</taxon>
        <taxon>Viridiplantae</taxon>
        <taxon>Streptophyta</taxon>
        <taxon>Embryophyta</taxon>
        <taxon>Tracheophyta</taxon>
        <taxon>Spermatophyta</taxon>
        <taxon>Magnoliopsida</taxon>
        <taxon>Liliopsida</taxon>
        <taxon>Zingiberales</taxon>
        <taxon>Cannaceae</taxon>
        <taxon>Canna</taxon>
    </lineage>
</organism>
<evidence type="ECO:0000313" key="1">
    <source>
        <dbReference type="EMBL" id="WOL02550.1"/>
    </source>
</evidence>
<dbReference type="Proteomes" id="UP001327560">
    <property type="component" value="Chromosome 3"/>
</dbReference>
<dbReference type="EMBL" id="CP136892">
    <property type="protein sequence ID" value="WOL02550.1"/>
    <property type="molecule type" value="Genomic_DNA"/>
</dbReference>
<reference evidence="1 2" key="1">
    <citation type="submission" date="2023-10" db="EMBL/GenBank/DDBJ databases">
        <title>Chromosome-scale genome assembly provides insights into flower coloration mechanisms of Canna indica.</title>
        <authorList>
            <person name="Li C."/>
        </authorList>
    </citation>
    <scope>NUCLEOTIDE SEQUENCE [LARGE SCALE GENOMIC DNA]</scope>
    <source>
        <tissue evidence="1">Flower</tissue>
    </source>
</reference>
<dbReference type="AlphaFoldDB" id="A0AAQ3QBJ7"/>
<evidence type="ECO:0000313" key="2">
    <source>
        <dbReference type="Proteomes" id="UP001327560"/>
    </source>
</evidence>
<accession>A0AAQ3QBJ7</accession>
<sequence length="196" mass="23215">MDSFCFDRNYISKISENDAILKQEEEQEKRIVELQRLHFPPSSICRAGKFEIEMRPSSSSNDDALESFVQRIEVSEWLMEENVKQVYELARRNEEKSAAIGELWRHIGELEVENKKLVHELARRNEEKRAAIGELWRRIAELEMENRKLVGEEDGIFLRLQRTAKKKMKRALQLRRLLPRRRLLLPALSSRKLGRS</sequence>
<protein>
    <submittedName>
        <fullName evidence="1">Uncharacterized protein</fullName>
    </submittedName>
</protein>